<feature type="compositionally biased region" description="Basic and acidic residues" evidence="4">
    <location>
        <begin position="264"/>
        <end position="273"/>
    </location>
</feature>
<keyword evidence="1" id="KW-0677">Repeat</keyword>
<feature type="compositionally biased region" description="Polar residues" evidence="4">
    <location>
        <begin position="239"/>
        <end position="262"/>
    </location>
</feature>
<dbReference type="PROSITE" id="PS50297">
    <property type="entry name" value="ANK_REP_REGION"/>
    <property type="match status" value="4"/>
</dbReference>
<feature type="repeat" description="ANK" evidence="3">
    <location>
        <begin position="96"/>
        <end position="128"/>
    </location>
</feature>
<evidence type="ECO:0000256" key="4">
    <source>
        <dbReference type="SAM" id="MobiDB-lite"/>
    </source>
</evidence>
<comment type="caution">
    <text evidence="5">The sequence shown here is derived from an EMBL/GenBank/DDBJ whole genome shotgun (WGS) entry which is preliminary data.</text>
</comment>
<dbReference type="PROSITE" id="PS50088">
    <property type="entry name" value="ANK_REPEAT"/>
    <property type="match status" value="4"/>
</dbReference>
<dbReference type="EMBL" id="JAQQBR010001836">
    <property type="protein sequence ID" value="KAK0159714.1"/>
    <property type="molecule type" value="Genomic_DNA"/>
</dbReference>
<dbReference type="AlphaFoldDB" id="A0AA39C872"/>
<feature type="region of interest" description="Disordered" evidence="4">
    <location>
        <begin position="593"/>
        <end position="655"/>
    </location>
</feature>
<organism evidence="5 6">
    <name type="scientific">Microctonus hyperodae</name>
    <name type="common">Parasitoid wasp</name>
    <dbReference type="NCBI Taxonomy" id="165561"/>
    <lineage>
        <taxon>Eukaryota</taxon>
        <taxon>Metazoa</taxon>
        <taxon>Ecdysozoa</taxon>
        <taxon>Arthropoda</taxon>
        <taxon>Hexapoda</taxon>
        <taxon>Insecta</taxon>
        <taxon>Pterygota</taxon>
        <taxon>Neoptera</taxon>
        <taxon>Endopterygota</taxon>
        <taxon>Hymenoptera</taxon>
        <taxon>Apocrita</taxon>
        <taxon>Ichneumonoidea</taxon>
        <taxon>Braconidae</taxon>
        <taxon>Euphorinae</taxon>
        <taxon>Microctonus</taxon>
    </lineage>
</organism>
<feature type="compositionally biased region" description="Basic residues" evidence="4">
    <location>
        <begin position="222"/>
        <end position="231"/>
    </location>
</feature>
<evidence type="ECO:0000256" key="2">
    <source>
        <dbReference type="ARBA" id="ARBA00023043"/>
    </source>
</evidence>
<evidence type="ECO:0000256" key="3">
    <source>
        <dbReference type="PROSITE-ProRule" id="PRU00023"/>
    </source>
</evidence>
<dbReference type="PANTHER" id="PTHR24173">
    <property type="entry name" value="ANKYRIN REPEAT CONTAINING"/>
    <property type="match status" value="1"/>
</dbReference>
<feature type="repeat" description="ANK" evidence="3">
    <location>
        <begin position="63"/>
        <end position="95"/>
    </location>
</feature>
<feature type="repeat" description="ANK" evidence="3">
    <location>
        <begin position="165"/>
        <end position="197"/>
    </location>
</feature>
<accession>A0AA39C872</accession>
<feature type="region of interest" description="Disordered" evidence="4">
    <location>
        <begin position="222"/>
        <end position="286"/>
    </location>
</feature>
<feature type="region of interest" description="Disordered" evidence="4">
    <location>
        <begin position="550"/>
        <end position="580"/>
    </location>
</feature>
<gene>
    <name evidence="5" type="ORF">PV327_010799</name>
</gene>
<dbReference type="Gene3D" id="1.25.40.20">
    <property type="entry name" value="Ankyrin repeat-containing domain"/>
    <property type="match status" value="2"/>
</dbReference>
<keyword evidence="6" id="KW-1185">Reference proteome</keyword>
<feature type="compositionally biased region" description="Acidic residues" evidence="4">
    <location>
        <begin position="645"/>
        <end position="654"/>
    </location>
</feature>
<proteinExistence type="predicted"/>
<name>A0AA39C872_MICHY</name>
<dbReference type="Proteomes" id="UP001168972">
    <property type="component" value="Unassembled WGS sequence"/>
</dbReference>
<dbReference type="PANTHER" id="PTHR24173:SF74">
    <property type="entry name" value="ANKYRIN REPEAT DOMAIN-CONTAINING PROTEIN 16"/>
    <property type="match status" value="1"/>
</dbReference>
<dbReference type="SMART" id="SM00248">
    <property type="entry name" value="ANK"/>
    <property type="match status" value="4"/>
</dbReference>
<protein>
    <recommendedName>
        <fullName evidence="7">Ankyrin repeat domain-containing protein 6</fullName>
    </recommendedName>
</protein>
<reference evidence="5" key="1">
    <citation type="journal article" date="2023" name="bioRxiv">
        <title>Scaffold-level genome assemblies of two parasitoid biocontrol wasps reveal the parthenogenesis mechanism and an associated novel virus.</title>
        <authorList>
            <person name="Inwood S."/>
            <person name="Skelly J."/>
            <person name="Guhlin J."/>
            <person name="Harrop T."/>
            <person name="Goldson S."/>
            <person name="Dearden P."/>
        </authorList>
    </citation>
    <scope>NUCLEOTIDE SEQUENCE</scope>
    <source>
        <strain evidence="5">Lincoln</strain>
        <tissue evidence="5">Whole body</tissue>
    </source>
</reference>
<dbReference type="InterPro" id="IPR036770">
    <property type="entry name" value="Ankyrin_rpt-contain_sf"/>
</dbReference>
<reference evidence="5" key="2">
    <citation type="submission" date="2023-03" db="EMBL/GenBank/DDBJ databases">
        <authorList>
            <person name="Inwood S.N."/>
            <person name="Skelly J.G."/>
            <person name="Guhlin J."/>
            <person name="Harrop T.W.R."/>
            <person name="Goldson S.G."/>
            <person name="Dearden P.K."/>
        </authorList>
    </citation>
    <scope>NUCLEOTIDE SEQUENCE</scope>
    <source>
        <strain evidence="5">Lincoln</strain>
        <tissue evidence="5">Whole body</tissue>
    </source>
</reference>
<evidence type="ECO:0000313" key="5">
    <source>
        <dbReference type="EMBL" id="KAK0159714.1"/>
    </source>
</evidence>
<sequence>MPLSRAEVLLDMYSCSPDGITYAYWRCVLGMAEKVREACARGETARLTRLLDDDDVKPLPDEHGRSPLLIAAAAGHVEVCQILLRHDVDVNTPDNSGITPLQRAAAEGHLEVVEVLLKHGADIARQDTVNNYGDTPLHTSARYGHAGVTRILISALCRVSDQNKNGDTSLHIAAAMGRRKLTRILLEAGCDRSLRNKQGETAKDIARRKNLSEILDIINKLRSKSRSRSKNRSNASANDSPQPKTNIKPSQNSGNKSENNMIKISKDNTEKFDKKKRKNTKDISNNKSVHFDKTIMGKQWSPYGCHYYPDPESFPQPKLDSLPADPLARGEQYYLDLAGNIRKGPVGVGYTCYCAPFFRHMEAKLERDKAELKAHIDEAHEKLDLKVTNLERRTRGQINQLTRSVAIERTKCQVRNEHLHDWLSRNDKGRHSERPFRQQNILNNCQPIRAKSLEDLLNDERLHDRSFEIPGEMSCHRGSLDNIDIPAIPRLSKSLKDLPGDNSNRPMTMRIVDTPQRLNETFDGVIGRDRTSPLGAAASPTVSLKNKKQIDDYDMTRKNSPGLLNKSSTMEINDDWRGNNNRRSVHEMIKRFQQSPRMHNGWNGARSISSEVTTSPDHSQSSQNHRIQPQGTSSNGWHAERQDESESSEAEVDTDVTKKMNSSINNNNNNSNNNIKSNHQRFIPDAKQYDSIAKLPYRSRSAVYSPTPPLLNDAHNDSGYSTRMYGSSKGASPSLSGQLECDIILPSSRSNYTSGEQLAALLEQPRGHDLTVYERTADNIVINIGTASLV</sequence>
<evidence type="ECO:0000313" key="6">
    <source>
        <dbReference type="Proteomes" id="UP001168972"/>
    </source>
</evidence>
<feature type="repeat" description="ANK" evidence="3">
    <location>
        <begin position="132"/>
        <end position="164"/>
    </location>
</feature>
<dbReference type="Pfam" id="PF12796">
    <property type="entry name" value="Ank_2"/>
    <property type="match status" value="2"/>
</dbReference>
<evidence type="ECO:0000256" key="1">
    <source>
        <dbReference type="ARBA" id="ARBA00022737"/>
    </source>
</evidence>
<dbReference type="InterPro" id="IPR002110">
    <property type="entry name" value="Ankyrin_rpt"/>
</dbReference>
<keyword evidence="2 3" id="KW-0040">ANK repeat</keyword>
<evidence type="ECO:0008006" key="7">
    <source>
        <dbReference type="Google" id="ProtNLM"/>
    </source>
</evidence>
<dbReference type="PRINTS" id="PR01415">
    <property type="entry name" value="ANKYRIN"/>
</dbReference>
<feature type="compositionally biased region" description="Polar residues" evidence="4">
    <location>
        <begin position="606"/>
        <end position="636"/>
    </location>
</feature>
<dbReference type="SUPFAM" id="SSF48403">
    <property type="entry name" value="Ankyrin repeat"/>
    <property type="match status" value="1"/>
</dbReference>